<comment type="pathway">
    <text evidence="2">Protein modification; protein glycosylation.</text>
</comment>
<keyword evidence="8" id="KW-0333">Golgi apparatus</keyword>
<keyword evidence="7" id="KW-1133">Transmembrane helix</keyword>
<keyword evidence="9" id="KW-0472">Membrane</keyword>
<organism evidence="11 12">
    <name type="scientific">Scheffersomyces spartinae</name>
    <dbReference type="NCBI Taxonomy" id="45513"/>
    <lineage>
        <taxon>Eukaryota</taxon>
        <taxon>Fungi</taxon>
        <taxon>Dikarya</taxon>
        <taxon>Ascomycota</taxon>
        <taxon>Saccharomycotina</taxon>
        <taxon>Pichiomycetes</taxon>
        <taxon>Debaryomycetaceae</taxon>
        <taxon>Scheffersomyces</taxon>
    </lineage>
</organism>
<feature type="region of interest" description="Disordered" evidence="10">
    <location>
        <begin position="16"/>
        <end position="62"/>
    </location>
</feature>
<evidence type="ECO:0008006" key="13">
    <source>
        <dbReference type="Google" id="ProtNLM"/>
    </source>
</evidence>
<evidence type="ECO:0000256" key="9">
    <source>
        <dbReference type="ARBA" id="ARBA00023136"/>
    </source>
</evidence>
<dbReference type="AlphaFoldDB" id="A0A9P7VDX4"/>
<keyword evidence="12" id="KW-1185">Reference proteome</keyword>
<evidence type="ECO:0000256" key="10">
    <source>
        <dbReference type="SAM" id="MobiDB-lite"/>
    </source>
</evidence>
<dbReference type="InterPro" id="IPR029044">
    <property type="entry name" value="Nucleotide-diphossugar_trans"/>
</dbReference>
<reference evidence="11" key="1">
    <citation type="submission" date="2021-03" db="EMBL/GenBank/DDBJ databases">
        <authorList>
            <person name="Palmer J.M."/>
        </authorList>
    </citation>
    <scope>NUCLEOTIDE SEQUENCE</scope>
    <source>
        <strain evidence="11">ARV_011</strain>
    </source>
</reference>
<evidence type="ECO:0000313" key="11">
    <source>
        <dbReference type="EMBL" id="KAG7196079.1"/>
    </source>
</evidence>
<accession>A0A9P7VDX4</accession>
<keyword evidence="6" id="KW-0735">Signal-anchor</keyword>
<gene>
    <name evidence="11" type="ORF">KQ657_000091</name>
</gene>
<protein>
    <recommendedName>
        <fullName evidence="13">Alpha-1,2-mannosyltransferase</fullName>
    </recommendedName>
</protein>
<dbReference type="GO" id="GO:0000139">
    <property type="term" value="C:Golgi membrane"/>
    <property type="evidence" value="ECO:0007669"/>
    <property type="project" value="UniProtKB-SubCell"/>
</dbReference>
<dbReference type="EMBL" id="JAHMUF010000001">
    <property type="protein sequence ID" value="KAG7196079.1"/>
    <property type="molecule type" value="Genomic_DNA"/>
</dbReference>
<keyword evidence="4" id="KW-0808">Transferase</keyword>
<feature type="region of interest" description="Disordered" evidence="10">
    <location>
        <begin position="109"/>
        <end position="174"/>
    </location>
</feature>
<evidence type="ECO:0000256" key="8">
    <source>
        <dbReference type="ARBA" id="ARBA00023034"/>
    </source>
</evidence>
<dbReference type="Pfam" id="PF11051">
    <property type="entry name" value="Mannosyl_trans3"/>
    <property type="match status" value="1"/>
</dbReference>
<comment type="caution">
    <text evidence="11">The sequence shown here is derived from an EMBL/GenBank/DDBJ whole genome shotgun (WGS) entry which is preliminary data.</text>
</comment>
<proteinExistence type="inferred from homology"/>
<keyword evidence="5" id="KW-0812">Transmembrane</keyword>
<comment type="subcellular location">
    <subcellularLocation>
        <location evidence="1">Golgi apparatus membrane</location>
        <topology evidence="1">Single-pass type II membrane protein</topology>
    </subcellularLocation>
</comment>
<dbReference type="PANTHER" id="PTHR31646">
    <property type="entry name" value="ALPHA-1,2-MANNOSYLTRANSFERASE MNN2"/>
    <property type="match status" value="1"/>
</dbReference>
<evidence type="ECO:0000256" key="6">
    <source>
        <dbReference type="ARBA" id="ARBA00022968"/>
    </source>
</evidence>
<evidence type="ECO:0000256" key="5">
    <source>
        <dbReference type="ARBA" id="ARBA00022692"/>
    </source>
</evidence>
<dbReference type="PANTHER" id="PTHR31646:SF1">
    <property type="entry name" value="ALPHA-1,2-MANNOSYLTRANSFERASE MNN2"/>
    <property type="match status" value="1"/>
</dbReference>
<evidence type="ECO:0000256" key="2">
    <source>
        <dbReference type="ARBA" id="ARBA00004922"/>
    </source>
</evidence>
<evidence type="ECO:0000256" key="3">
    <source>
        <dbReference type="ARBA" id="ARBA00009105"/>
    </source>
</evidence>
<evidence type="ECO:0000256" key="7">
    <source>
        <dbReference type="ARBA" id="ARBA00022989"/>
    </source>
</evidence>
<evidence type="ECO:0000256" key="1">
    <source>
        <dbReference type="ARBA" id="ARBA00004323"/>
    </source>
</evidence>
<dbReference type="InterPro" id="IPR022751">
    <property type="entry name" value="Alpha_mannosyltransferase"/>
</dbReference>
<dbReference type="GO" id="GO:0046354">
    <property type="term" value="P:mannan biosynthetic process"/>
    <property type="evidence" value="ECO:0007669"/>
    <property type="project" value="TreeGrafter"/>
</dbReference>
<dbReference type="GeneID" id="66113465"/>
<comment type="similarity">
    <text evidence="3">Belongs to the MNN1/MNT family.</text>
</comment>
<dbReference type="SUPFAM" id="SSF53448">
    <property type="entry name" value="Nucleotide-diphospho-sugar transferases"/>
    <property type="match status" value="1"/>
</dbReference>
<evidence type="ECO:0000313" key="12">
    <source>
        <dbReference type="Proteomes" id="UP000790833"/>
    </source>
</evidence>
<dbReference type="GO" id="GO:0000026">
    <property type="term" value="F:alpha-1,2-mannosyltransferase activity"/>
    <property type="evidence" value="ECO:0007669"/>
    <property type="project" value="TreeGrafter"/>
</dbReference>
<dbReference type="RefSeq" id="XP_043051624.1">
    <property type="nucleotide sequence ID" value="XM_043190947.1"/>
</dbReference>
<name>A0A9P7VDX4_9ASCO</name>
<dbReference type="Proteomes" id="UP000790833">
    <property type="component" value="Unassembled WGS sequence"/>
</dbReference>
<feature type="non-terminal residue" evidence="11">
    <location>
        <position position="1"/>
    </location>
</feature>
<evidence type="ECO:0000256" key="4">
    <source>
        <dbReference type="ARBA" id="ARBA00022679"/>
    </source>
</evidence>
<sequence>SPFIYSDSEAVDVKSEIGEISEEESATLKNKKGNAIEETEYDSKKKSNNLQPERAKKKKAKSNTKILLALDVEHSLEASYISETPVVELISTSKSITVKTKAADEVLDNNVPKSTLNSKPIAEDDDGNLEKTPRGTKENKEAASTEKVTEEVEKEITALSDEKASENNENPPQEFHMDMRLSEDMLRSVVEKSKLIPDTMLKKNQEKFLNEIHNLMIFFRDVGRYYIDAKPLRDSFINGVAQSIQITNDKLYISKEYLESILDIPSETVHTLKESHRRFVEEEIPKLFRLLDTFGGVTRRDKEWKTYDNSRGYVMVASGKYLWMAYLSIKQLRATGAKLPVEIFIPTSKDYDTRFCNSILPKYNARCTIYSADLELELEQLFEIGERQKSILALLHSKFESVLYLDPEDVPLTNLDTIFDTRAFQENGLIFWPDVWSRTTSPIFYNIALVPIYQNKVRYSSYDHADWKRKELDEMPGPDYYNFENTHYHSFEGTMPDPTMQNGAFVVNKTKHLKTLLLALYYHVQGDKYYYPLFSQGANVHPELEALAIAAHVLEMPSFVVQRNFDWFGYASKKDSQIRAYAYGHFDPDGTEQVVFLHLKSPKLFPELLGEKEDDLVYTSGPAKGEHIRKFEHINARIGYDFDLRMFQFLTQALCANYYDPKSGKPIDGTPGVDKSEYMGSHIKYLGLNVMENKKLCTQLFIPHLQGLKKTTEYPNTIINEKKV</sequence>
<dbReference type="OrthoDB" id="430354at2759"/>
<feature type="compositionally biased region" description="Basic and acidic residues" evidence="10">
    <location>
        <begin position="128"/>
        <end position="166"/>
    </location>
</feature>